<evidence type="ECO:0000313" key="11">
    <source>
        <dbReference type="EMBL" id="NNF08430.1"/>
    </source>
</evidence>
<evidence type="ECO:0000313" key="12">
    <source>
        <dbReference type="Proteomes" id="UP000547674"/>
    </source>
</evidence>
<dbReference type="FunFam" id="3.40.30.10:FF:000001">
    <property type="entry name" value="Thioredoxin"/>
    <property type="match status" value="1"/>
</dbReference>
<dbReference type="InterPro" id="IPR017937">
    <property type="entry name" value="Thioredoxin_CS"/>
</dbReference>
<dbReference type="CDD" id="cd02947">
    <property type="entry name" value="TRX_family"/>
    <property type="match status" value="1"/>
</dbReference>
<keyword evidence="3" id="KW-0249">Electron transport</keyword>
<evidence type="ECO:0000256" key="7">
    <source>
        <dbReference type="PIRNR" id="PIRNR000077"/>
    </source>
</evidence>
<dbReference type="Gene3D" id="3.40.30.10">
    <property type="entry name" value="Glutaredoxin"/>
    <property type="match status" value="1"/>
</dbReference>
<evidence type="ECO:0000256" key="4">
    <source>
        <dbReference type="ARBA" id="ARBA00023157"/>
    </source>
</evidence>
<feature type="domain" description="Thioredoxin" evidence="10">
    <location>
        <begin position="1"/>
        <end position="109"/>
    </location>
</feature>
<evidence type="ECO:0000256" key="3">
    <source>
        <dbReference type="ARBA" id="ARBA00022982"/>
    </source>
</evidence>
<evidence type="ECO:0000256" key="2">
    <source>
        <dbReference type="ARBA" id="ARBA00022448"/>
    </source>
</evidence>
<dbReference type="GO" id="GO:0005737">
    <property type="term" value="C:cytoplasm"/>
    <property type="evidence" value="ECO:0007669"/>
    <property type="project" value="TreeGrafter"/>
</dbReference>
<comment type="caution">
    <text evidence="11">The sequence shown here is derived from an EMBL/GenBank/DDBJ whole genome shotgun (WGS) entry which is preliminary data.</text>
</comment>
<dbReference type="InterPro" id="IPR036249">
    <property type="entry name" value="Thioredoxin-like_sf"/>
</dbReference>
<name>A0A7Y2EEC8_UNCEI</name>
<feature type="disulfide bond" description="Redox-active" evidence="9">
    <location>
        <begin position="33"/>
        <end position="36"/>
    </location>
</feature>
<dbReference type="PIRSF" id="PIRSF000077">
    <property type="entry name" value="Thioredoxin"/>
    <property type="match status" value="1"/>
</dbReference>
<evidence type="ECO:0000259" key="10">
    <source>
        <dbReference type="PROSITE" id="PS51352"/>
    </source>
</evidence>
<dbReference type="InterPro" id="IPR013766">
    <property type="entry name" value="Thioredoxin_domain"/>
</dbReference>
<dbReference type="InterPro" id="IPR005746">
    <property type="entry name" value="Thioredoxin"/>
</dbReference>
<feature type="active site" description="Nucleophile" evidence="8">
    <location>
        <position position="33"/>
    </location>
</feature>
<protein>
    <recommendedName>
        <fullName evidence="6 7">Thioredoxin</fullName>
    </recommendedName>
</protein>
<dbReference type="PROSITE" id="PS00194">
    <property type="entry name" value="THIOREDOXIN_1"/>
    <property type="match status" value="1"/>
</dbReference>
<keyword evidence="2" id="KW-0813">Transport</keyword>
<evidence type="ECO:0000256" key="1">
    <source>
        <dbReference type="ARBA" id="ARBA00008987"/>
    </source>
</evidence>
<evidence type="ECO:0000256" key="5">
    <source>
        <dbReference type="ARBA" id="ARBA00023284"/>
    </source>
</evidence>
<dbReference type="PROSITE" id="PS51352">
    <property type="entry name" value="THIOREDOXIN_2"/>
    <property type="match status" value="1"/>
</dbReference>
<dbReference type="Proteomes" id="UP000547674">
    <property type="component" value="Unassembled WGS sequence"/>
</dbReference>
<dbReference type="Pfam" id="PF00085">
    <property type="entry name" value="Thioredoxin"/>
    <property type="match status" value="1"/>
</dbReference>
<dbReference type="GO" id="GO:0015035">
    <property type="term" value="F:protein-disulfide reductase activity"/>
    <property type="evidence" value="ECO:0007669"/>
    <property type="project" value="UniProtKB-UniRule"/>
</dbReference>
<dbReference type="NCBIfam" id="TIGR01068">
    <property type="entry name" value="thioredoxin"/>
    <property type="match status" value="1"/>
</dbReference>
<feature type="site" description="Deprotonates C-terminal active site Cys" evidence="8">
    <location>
        <position position="27"/>
    </location>
</feature>
<dbReference type="PRINTS" id="PR00421">
    <property type="entry name" value="THIOREDOXIN"/>
</dbReference>
<comment type="similarity">
    <text evidence="1 7">Belongs to the thioredoxin family.</text>
</comment>
<proteinExistence type="inferred from homology"/>
<dbReference type="PANTHER" id="PTHR45663:SF11">
    <property type="entry name" value="GEO12009P1"/>
    <property type="match status" value="1"/>
</dbReference>
<sequence length="110" mass="12060">MSNHTLELTDSNFTETINNSEVPVMVDFWAPWCGPCRSLAPIVEELASDYTGKIAVAKVNTDDSPNIASQFNISSIPTLLFFKNGQVVKQVIGAHPKAKLEQQVQEVLAN</sequence>
<organism evidence="11 12">
    <name type="scientific">Eiseniibacteriota bacterium</name>
    <dbReference type="NCBI Taxonomy" id="2212470"/>
    <lineage>
        <taxon>Bacteria</taxon>
        <taxon>Candidatus Eiseniibacteriota</taxon>
    </lineage>
</organism>
<dbReference type="SUPFAM" id="SSF52833">
    <property type="entry name" value="Thioredoxin-like"/>
    <property type="match status" value="1"/>
</dbReference>
<dbReference type="PANTHER" id="PTHR45663">
    <property type="entry name" value="GEO12009P1"/>
    <property type="match status" value="1"/>
</dbReference>
<feature type="site" description="Contributes to redox potential value" evidence="8">
    <location>
        <position position="35"/>
    </location>
</feature>
<keyword evidence="4 9" id="KW-1015">Disulfide bond</keyword>
<dbReference type="EMBL" id="JABDJR010000677">
    <property type="protein sequence ID" value="NNF08430.1"/>
    <property type="molecule type" value="Genomic_DNA"/>
</dbReference>
<feature type="active site" description="Nucleophile" evidence="8">
    <location>
        <position position="36"/>
    </location>
</feature>
<evidence type="ECO:0000256" key="9">
    <source>
        <dbReference type="PIRSR" id="PIRSR000077-4"/>
    </source>
</evidence>
<evidence type="ECO:0000256" key="8">
    <source>
        <dbReference type="PIRSR" id="PIRSR000077-1"/>
    </source>
</evidence>
<keyword evidence="5 9" id="KW-0676">Redox-active center</keyword>
<accession>A0A7Y2EEC8</accession>
<dbReference type="AlphaFoldDB" id="A0A7Y2EEC8"/>
<reference evidence="11 12" key="1">
    <citation type="submission" date="2020-03" db="EMBL/GenBank/DDBJ databases">
        <title>Metabolic flexibility allows generalist bacteria to become dominant in a frequently disturbed ecosystem.</title>
        <authorList>
            <person name="Chen Y.-J."/>
            <person name="Leung P.M."/>
            <person name="Bay S.K."/>
            <person name="Hugenholtz P."/>
            <person name="Kessler A.J."/>
            <person name="Shelley G."/>
            <person name="Waite D.W."/>
            <person name="Cook P.L."/>
            <person name="Greening C."/>
        </authorList>
    </citation>
    <scope>NUCLEOTIDE SEQUENCE [LARGE SCALE GENOMIC DNA]</scope>
    <source>
        <strain evidence="11">SS_bin_28</strain>
    </source>
</reference>
<evidence type="ECO:0000256" key="6">
    <source>
        <dbReference type="NCBIfam" id="TIGR01068"/>
    </source>
</evidence>
<feature type="site" description="Contributes to redox potential value" evidence="8">
    <location>
        <position position="34"/>
    </location>
</feature>
<gene>
    <name evidence="11" type="primary">trxA</name>
    <name evidence="11" type="ORF">HKN21_16840</name>
</gene>